<dbReference type="PRINTS" id="PR00344">
    <property type="entry name" value="BCTRLSENSOR"/>
</dbReference>
<feature type="compositionally biased region" description="Basic and acidic residues" evidence="12">
    <location>
        <begin position="229"/>
        <end position="239"/>
    </location>
</feature>
<feature type="domain" description="Histidine kinase" evidence="14">
    <location>
        <begin position="278"/>
        <end position="492"/>
    </location>
</feature>
<dbReference type="SUPFAM" id="SSF47384">
    <property type="entry name" value="Homodimeric domain of signal transducing histidine kinase"/>
    <property type="match status" value="1"/>
</dbReference>
<feature type="region of interest" description="Disordered" evidence="12">
    <location>
        <begin position="55"/>
        <end position="92"/>
    </location>
</feature>
<dbReference type="Gene3D" id="6.10.340.10">
    <property type="match status" value="1"/>
</dbReference>
<organism evidence="16 17">
    <name type="scientific">Xylanimonas oleitrophica</name>
    <dbReference type="NCBI Taxonomy" id="2607479"/>
    <lineage>
        <taxon>Bacteria</taxon>
        <taxon>Bacillati</taxon>
        <taxon>Actinomycetota</taxon>
        <taxon>Actinomycetes</taxon>
        <taxon>Micrococcales</taxon>
        <taxon>Promicromonosporaceae</taxon>
        <taxon>Xylanimonas</taxon>
    </lineage>
</organism>
<evidence type="ECO:0000256" key="10">
    <source>
        <dbReference type="ARBA" id="ARBA00023012"/>
    </source>
</evidence>
<keyword evidence="17" id="KW-1185">Reference proteome</keyword>
<keyword evidence="9 13" id="KW-1133">Transmembrane helix</keyword>
<evidence type="ECO:0000256" key="6">
    <source>
        <dbReference type="ARBA" id="ARBA00022679"/>
    </source>
</evidence>
<evidence type="ECO:0000256" key="5">
    <source>
        <dbReference type="ARBA" id="ARBA00022553"/>
    </source>
</evidence>
<dbReference type="SMART" id="SM00304">
    <property type="entry name" value="HAMP"/>
    <property type="match status" value="1"/>
</dbReference>
<dbReference type="InterPro" id="IPR003594">
    <property type="entry name" value="HATPase_dom"/>
</dbReference>
<keyword evidence="8 16" id="KW-0418">Kinase</keyword>
<keyword evidence="7 13" id="KW-0812">Transmembrane</keyword>
<reference evidence="16 17" key="1">
    <citation type="submission" date="2018-06" db="EMBL/GenBank/DDBJ databases">
        <title>Whole genome sequencing of a novel hydrocarbon degrading bacterial strain, PW21 isolated from oil contaminated produced water sample.</title>
        <authorList>
            <person name="Nagkirti P."/>
            <person name="Shaikh A."/>
            <person name="Gowdaman V."/>
            <person name="Engineer A.E."/>
            <person name="Dagar S."/>
            <person name="Dhakephalkar P.K."/>
        </authorList>
    </citation>
    <scope>NUCLEOTIDE SEQUENCE [LARGE SCALE GENOMIC DNA]</scope>
    <source>
        <strain evidence="16 17">PW21</strain>
    </source>
</reference>
<dbReference type="GO" id="GO:0005509">
    <property type="term" value="F:calcium ion binding"/>
    <property type="evidence" value="ECO:0007669"/>
    <property type="project" value="UniProtKB-ARBA"/>
</dbReference>
<dbReference type="FunFam" id="1.10.287.130:FF:000001">
    <property type="entry name" value="Two-component sensor histidine kinase"/>
    <property type="match status" value="1"/>
</dbReference>
<evidence type="ECO:0000256" key="13">
    <source>
        <dbReference type="SAM" id="Phobius"/>
    </source>
</evidence>
<evidence type="ECO:0000256" key="11">
    <source>
        <dbReference type="ARBA" id="ARBA00023136"/>
    </source>
</evidence>
<evidence type="ECO:0000256" key="3">
    <source>
        <dbReference type="ARBA" id="ARBA00004236"/>
    </source>
</evidence>
<dbReference type="PANTHER" id="PTHR45436">
    <property type="entry name" value="SENSOR HISTIDINE KINASE YKOH"/>
    <property type="match status" value="1"/>
</dbReference>
<feature type="transmembrane region" description="Helical" evidence="13">
    <location>
        <begin position="12"/>
        <end position="35"/>
    </location>
</feature>
<dbReference type="InterPro" id="IPR003661">
    <property type="entry name" value="HisK_dim/P_dom"/>
</dbReference>
<evidence type="ECO:0000256" key="4">
    <source>
        <dbReference type="ARBA" id="ARBA00012438"/>
    </source>
</evidence>
<dbReference type="PANTHER" id="PTHR45436:SF5">
    <property type="entry name" value="SENSOR HISTIDINE KINASE TRCS"/>
    <property type="match status" value="1"/>
</dbReference>
<dbReference type="Pfam" id="PF00512">
    <property type="entry name" value="HisKA"/>
    <property type="match status" value="1"/>
</dbReference>
<dbReference type="Proteomes" id="UP000248783">
    <property type="component" value="Unassembled WGS sequence"/>
</dbReference>
<evidence type="ECO:0000313" key="16">
    <source>
        <dbReference type="EMBL" id="PZR52383.1"/>
    </source>
</evidence>
<dbReference type="InterPro" id="IPR036890">
    <property type="entry name" value="HATPase_C_sf"/>
</dbReference>
<dbReference type="SUPFAM" id="SSF55874">
    <property type="entry name" value="ATPase domain of HSP90 chaperone/DNA topoisomerase II/histidine kinase"/>
    <property type="match status" value="1"/>
</dbReference>
<dbReference type="InterPro" id="IPR005467">
    <property type="entry name" value="His_kinase_dom"/>
</dbReference>
<evidence type="ECO:0000259" key="15">
    <source>
        <dbReference type="PROSITE" id="PS50885"/>
    </source>
</evidence>
<dbReference type="EMBL" id="QKWH01000010">
    <property type="protein sequence ID" value="PZR52383.1"/>
    <property type="molecule type" value="Genomic_DNA"/>
</dbReference>
<keyword evidence="6" id="KW-0808">Transferase</keyword>
<dbReference type="PROSITE" id="PS50885">
    <property type="entry name" value="HAMP"/>
    <property type="match status" value="1"/>
</dbReference>
<dbReference type="EC" id="2.7.13.3" evidence="4"/>
<comment type="subcellular location">
    <subcellularLocation>
        <location evidence="3">Cell membrane</location>
    </subcellularLocation>
</comment>
<keyword evidence="10" id="KW-0902">Two-component regulatory system</keyword>
<keyword evidence="11 13" id="KW-0472">Membrane</keyword>
<dbReference type="InterPro" id="IPR050428">
    <property type="entry name" value="TCS_sensor_his_kinase"/>
</dbReference>
<dbReference type="GO" id="GO:0005886">
    <property type="term" value="C:plasma membrane"/>
    <property type="evidence" value="ECO:0007669"/>
    <property type="project" value="UniProtKB-SubCell"/>
</dbReference>
<comment type="caution">
    <text evidence="16">The sequence shown here is derived from an EMBL/GenBank/DDBJ whole genome shotgun (WGS) entry which is preliminary data.</text>
</comment>
<gene>
    <name evidence="16" type="ORF">DNL40_11950</name>
</gene>
<dbReference type="PROSITE" id="PS50109">
    <property type="entry name" value="HIS_KIN"/>
    <property type="match status" value="1"/>
</dbReference>
<dbReference type="GO" id="GO:0000155">
    <property type="term" value="F:phosphorelay sensor kinase activity"/>
    <property type="evidence" value="ECO:0007669"/>
    <property type="project" value="InterPro"/>
</dbReference>
<comment type="cofactor">
    <cofactor evidence="2">
        <name>a divalent metal cation</name>
        <dbReference type="ChEBI" id="CHEBI:60240"/>
    </cofactor>
</comment>
<dbReference type="InterPro" id="IPR004358">
    <property type="entry name" value="Sig_transdc_His_kin-like_C"/>
</dbReference>
<sequence>MTGRRWTLRRKLLVGTSALVAAGFLVTSFATILALRSFMLDRLDEQVLESVDLAIGPGGADGVPDDTEPPGEGAPGQTGGSLPDEGPAPRVGSLQAVLGPDDVAVSSSYTRADGVEIALTEGEVAILSAGVKGDRIPATVDLGARIGSFRVAAQTVDDQTVIAGSSLDDVTATTNALIAILACVAGLTLLLAVVGLSLLVRRNLRPLDRVADVAQRVTTRQLDDGNVDIPDRVDPRDTDPDTEVGRVGTSLNDLLGHVQASLTSRQHSEDQLRRFIADASHELRTPLASIRGYAQLSLREDAPMTLTQRRSFDRIESEAERMAALVDDLLLLARLDAGQPLSVEDVELTLLAVDAVSDAHAANPTHDWRLDVSEDLISVPGDANRIRQVLANLLRNAAVHTPQGTTVTTSLGHDTNHAILRVTDTGPGVDPAVTDRLFDRFARGDRARNRETGSTGLGLSIAHAITAAHNGTITVDSAPGHTVFTVRLPLREASSSPTTAAQEPPRVS</sequence>
<dbReference type="Pfam" id="PF02518">
    <property type="entry name" value="HATPase_c"/>
    <property type="match status" value="1"/>
</dbReference>
<evidence type="ECO:0000259" key="14">
    <source>
        <dbReference type="PROSITE" id="PS50109"/>
    </source>
</evidence>
<protein>
    <recommendedName>
        <fullName evidence="4">histidine kinase</fullName>
        <ecNumber evidence="4">2.7.13.3</ecNumber>
    </recommendedName>
</protein>
<evidence type="ECO:0000256" key="7">
    <source>
        <dbReference type="ARBA" id="ARBA00022692"/>
    </source>
</evidence>
<proteinExistence type="predicted"/>
<dbReference type="SMART" id="SM00387">
    <property type="entry name" value="HATPase_c"/>
    <property type="match status" value="1"/>
</dbReference>
<comment type="catalytic activity">
    <reaction evidence="1">
        <text>ATP + protein L-histidine = ADP + protein N-phospho-L-histidine.</text>
        <dbReference type="EC" id="2.7.13.3"/>
    </reaction>
</comment>
<feature type="transmembrane region" description="Helical" evidence="13">
    <location>
        <begin position="176"/>
        <end position="200"/>
    </location>
</feature>
<evidence type="ECO:0000313" key="17">
    <source>
        <dbReference type="Proteomes" id="UP000248783"/>
    </source>
</evidence>
<dbReference type="CDD" id="cd00082">
    <property type="entry name" value="HisKA"/>
    <property type="match status" value="1"/>
</dbReference>
<dbReference type="SMART" id="SM00388">
    <property type="entry name" value="HisKA"/>
    <property type="match status" value="1"/>
</dbReference>
<feature type="region of interest" description="Disordered" evidence="12">
    <location>
        <begin position="224"/>
        <end position="246"/>
    </location>
</feature>
<dbReference type="InterPro" id="IPR036097">
    <property type="entry name" value="HisK_dim/P_sf"/>
</dbReference>
<dbReference type="FunFam" id="3.30.565.10:FF:000006">
    <property type="entry name" value="Sensor histidine kinase WalK"/>
    <property type="match status" value="1"/>
</dbReference>
<dbReference type="Gene3D" id="3.30.565.10">
    <property type="entry name" value="Histidine kinase-like ATPase, C-terminal domain"/>
    <property type="match status" value="1"/>
</dbReference>
<accession>A0A2W5WNP8</accession>
<evidence type="ECO:0000256" key="1">
    <source>
        <dbReference type="ARBA" id="ARBA00000085"/>
    </source>
</evidence>
<feature type="domain" description="HAMP" evidence="15">
    <location>
        <begin position="201"/>
        <end position="263"/>
    </location>
</feature>
<evidence type="ECO:0000256" key="9">
    <source>
        <dbReference type="ARBA" id="ARBA00022989"/>
    </source>
</evidence>
<dbReference type="InterPro" id="IPR003660">
    <property type="entry name" value="HAMP_dom"/>
</dbReference>
<evidence type="ECO:0000256" key="2">
    <source>
        <dbReference type="ARBA" id="ARBA00001968"/>
    </source>
</evidence>
<dbReference type="AlphaFoldDB" id="A0A2W5WNP8"/>
<evidence type="ECO:0000256" key="8">
    <source>
        <dbReference type="ARBA" id="ARBA00022777"/>
    </source>
</evidence>
<keyword evidence="5" id="KW-0597">Phosphoprotein</keyword>
<evidence type="ECO:0000256" key="12">
    <source>
        <dbReference type="SAM" id="MobiDB-lite"/>
    </source>
</evidence>
<name>A0A2W5WNP8_9MICO</name>
<dbReference type="Gene3D" id="1.10.287.130">
    <property type="match status" value="1"/>
</dbReference>